<dbReference type="InterPro" id="IPR029052">
    <property type="entry name" value="Metallo-depent_PP-like"/>
</dbReference>
<gene>
    <name evidence="8" type="ORF">ACA1_287360</name>
</gene>
<comment type="cofactor">
    <cofactor evidence="6">
        <name>Fe cation</name>
        <dbReference type="ChEBI" id="CHEBI:24875"/>
    </cofactor>
    <text evidence="6">Binds 2 iron ions per subunit.</text>
</comment>
<dbReference type="STRING" id="1257118.L8HIM1"/>
<feature type="binding site" evidence="6">
    <location>
        <position position="56"/>
    </location>
    <ligand>
        <name>Fe cation</name>
        <dbReference type="ChEBI" id="CHEBI:24875"/>
        <label>1</label>
    </ligand>
</feature>
<evidence type="ECO:0000313" key="8">
    <source>
        <dbReference type="EMBL" id="ELR25047.1"/>
    </source>
</evidence>
<dbReference type="AlphaFoldDB" id="L8HIM1"/>
<organism evidence="8 9">
    <name type="scientific">Acanthamoeba castellanii (strain ATCC 30010 / Neff)</name>
    <dbReference type="NCBI Taxonomy" id="1257118"/>
    <lineage>
        <taxon>Eukaryota</taxon>
        <taxon>Amoebozoa</taxon>
        <taxon>Discosea</taxon>
        <taxon>Longamoebia</taxon>
        <taxon>Centramoebida</taxon>
        <taxon>Acanthamoebidae</taxon>
        <taxon>Acanthamoeba</taxon>
    </lineage>
</organism>
<feature type="binding site" evidence="6">
    <location>
        <position position="56"/>
    </location>
    <ligand>
        <name>Fe cation</name>
        <dbReference type="ChEBI" id="CHEBI:24875"/>
        <label>2</label>
    </ligand>
</feature>
<dbReference type="GeneID" id="14926088"/>
<keyword evidence="9" id="KW-1185">Reference proteome</keyword>
<dbReference type="GO" id="GO:0003993">
    <property type="term" value="F:acid phosphatase activity"/>
    <property type="evidence" value="ECO:0007669"/>
    <property type="project" value="UniProtKB-UniRule"/>
</dbReference>
<dbReference type="Gene3D" id="3.60.21.10">
    <property type="match status" value="1"/>
</dbReference>
<protein>
    <recommendedName>
        <fullName evidence="2 5">acid phosphatase</fullName>
        <ecNumber evidence="2 5">3.1.3.2</ecNumber>
    </recommendedName>
</protein>
<evidence type="ECO:0000256" key="6">
    <source>
        <dbReference type="PIRSR" id="PIRSR000898-1"/>
    </source>
</evidence>
<dbReference type="RefSeq" id="XP_004357436.1">
    <property type="nucleotide sequence ID" value="XM_004357380.1"/>
</dbReference>
<feature type="domain" description="Calcineurin-like phosphoesterase" evidence="7">
    <location>
        <begin position="14"/>
        <end position="206"/>
    </location>
</feature>
<name>L8HIM1_ACACF</name>
<keyword evidence="6" id="KW-0479">Metal-binding</keyword>
<dbReference type="SUPFAM" id="SSF56300">
    <property type="entry name" value="Metallo-dependent phosphatases"/>
    <property type="match status" value="1"/>
</dbReference>
<dbReference type="OrthoDB" id="411211at2759"/>
<dbReference type="PANTHER" id="PTHR10161:SF14">
    <property type="entry name" value="TARTRATE-RESISTANT ACID PHOSPHATASE TYPE 5"/>
    <property type="match status" value="1"/>
</dbReference>
<dbReference type="EMBL" id="KB007805">
    <property type="protein sequence ID" value="ELR25047.1"/>
    <property type="molecule type" value="Genomic_DNA"/>
</dbReference>
<keyword evidence="4 5" id="KW-0378">Hydrolase</keyword>
<evidence type="ECO:0000259" key="7">
    <source>
        <dbReference type="Pfam" id="PF00149"/>
    </source>
</evidence>
<accession>L8HIM1</accession>
<feature type="binding site" evidence="6">
    <location>
        <position position="21"/>
    </location>
    <ligand>
        <name>Fe cation</name>
        <dbReference type="ChEBI" id="CHEBI:24875"/>
        <label>1</label>
    </ligand>
</feature>
<evidence type="ECO:0000256" key="3">
    <source>
        <dbReference type="ARBA" id="ARBA00022729"/>
    </source>
</evidence>
<dbReference type="VEuPathDB" id="AmoebaDB:ACA1_287360"/>
<dbReference type="PIRSF" id="PIRSF000898">
    <property type="entry name" value="Acid_Ptase_5"/>
    <property type="match status" value="1"/>
</dbReference>
<feature type="binding site" evidence="6">
    <location>
        <position position="89"/>
    </location>
    <ligand>
        <name>Fe cation</name>
        <dbReference type="ChEBI" id="CHEBI:24875"/>
        <label>2</label>
    </ligand>
</feature>
<feature type="binding site" evidence="6">
    <location>
        <position position="168"/>
    </location>
    <ligand>
        <name>Fe cation</name>
        <dbReference type="ChEBI" id="CHEBI:24875"/>
        <label>2</label>
    </ligand>
</feature>
<proteinExistence type="predicted"/>
<evidence type="ECO:0000256" key="1">
    <source>
        <dbReference type="ARBA" id="ARBA00000032"/>
    </source>
</evidence>
<reference evidence="8 9" key="1">
    <citation type="journal article" date="2013" name="Genome Biol.">
        <title>Genome of Acanthamoeba castellanii highlights extensive lateral gene transfer and early evolution of tyrosine kinase signaling.</title>
        <authorList>
            <person name="Clarke M."/>
            <person name="Lohan A.J."/>
            <person name="Liu B."/>
            <person name="Lagkouvardos I."/>
            <person name="Roy S."/>
            <person name="Zafar N."/>
            <person name="Bertelli C."/>
            <person name="Schilde C."/>
            <person name="Kianianmomeni A."/>
            <person name="Burglin T.R."/>
            <person name="Frech C."/>
            <person name="Turcotte B."/>
            <person name="Kopec K.O."/>
            <person name="Synnott J.M."/>
            <person name="Choo C."/>
            <person name="Paponov I."/>
            <person name="Finkler A."/>
            <person name="Soon Heng Tan C."/>
            <person name="Hutchins A.P."/>
            <person name="Weinmeier T."/>
            <person name="Rattei T."/>
            <person name="Chu J.S."/>
            <person name="Gimenez G."/>
            <person name="Irimia M."/>
            <person name="Rigden D.J."/>
            <person name="Fitzpatrick D.A."/>
            <person name="Lorenzo-Morales J."/>
            <person name="Bateman A."/>
            <person name="Chiu C.H."/>
            <person name="Tang P."/>
            <person name="Hegemann P."/>
            <person name="Fromm H."/>
            <person name="Raoult D."/>
            <person name="Greub G."/>
            <person name="Miranda-Saavedra D."/>
            <person name="Chen N."/>
            <person name="Nash P."/>
            <person name="Ginger M.L."/>
            <person name="Horn M."/>
            <person name="Schaap P."/>
            <person name="Caler L."/>
            <person name="Loftus B."/>
        </authorList>
    </citation>
    <scope>NUCLEOTIDE SEQUENCE [LARGE SCALE GENOMIC DNA]</scope>
    <source>
        <strain evidence="8 9">Neff</strain>
    </source>
</reference>
<dbReference type="KEGG" id="acan:ACA1_287360"/>
<dbReference type="Pfam" id="PF00149">
    <property type="entry name" value="Metallophos"/>
    <property type="match status" value="1"/>
</dbReference>
<sequence>MARPTQQDINGDALRFLVMGDWGGSGGSEPQAKIADRMASVADEIGSVSFVLALGDNFYRVDDPRFKTSYEDVYTHSSLQVPWYLIAGNRDHKGNVQAQIDYTKVSSRWRFPALYYSTVTTLPRSNVTVQFIFLDTMLYLGPNNELQDMWLEDTLQKSTADWLFVCGHHPVYSAGRHGPTPRLVNQLRPLLEKYKVAAYFCGHDHNLQHIQDGSSVDYFVSGSGYETCDERTDSLPQNASKFFWPPKVTPFGGFMTTEIVDQRSMSVNFYDSEGQVLYSCRKTNPRSSPSLTPSLRGSN</sequence>
<evidence type="ECO:0000256" key="4">
    <source>
        <dbReference type="ARBA" id="ARBA00022801"/>
    </source>
</evidence>
<evidence type="ECO:0000313" key="9">
    <source>
        <dbReference type="Proteomes" id="UP000011083"/>
    </source>
</evidence>
<dbReference type="InterPro" id="IPR051558">
    <property type="entry name" value="Metallophosphoesterase_PAP"/>
</dbReference>
<dbReference type="GO" id="GO:0046872">
    <property type="term" value="F:metal ion binding"/>
    <property type="evidence" value="ECO:0007669"/>
    <property type="project" value="UniProtKB-KW"/>
</dbReference>
<dbReference type="PANTHER" id="PTHR10161">
    <property type="entry name" value="TARTRATE-RESISTANT ACID PHOSPHATASE TYPE 5"/>
    <property type="match status" value="1"/>
</dbReference>
<comment type="catalytic activity">
    <reaction evidence="1 5">
        <text>a phosphate monoester + H2O = an alcohol + phosphate</text>
        <dbReference type="Rhea" id="RHEA:15017"/>
        <dbReference type="ChEBI" id="CHEBI:15377"/>
        <dbReference type="ChEBI" id="CHEBI:30879"/>
        <dbReference type="ChEBI" id="CHEBI:43474"/>
        <dbReference type="ChEBI" id="CHEBI:67140"/>
        <dbReference type="EC" id="3.1.3.2"/>
    </reaction>
</comment>
<feature type="binding site" evidence="6">
    <location>
        <position position="205"/>
    </location>
    <ligand>
        <name>Fe cation</name>
        <dbReference type="ChEBI" id="CHEBI:24875"/>
        <label>1</label>
    </ligand>
</feature>
<feature type="binding site" evidence="6">
    <location>
        <position position="59"/>
    </location>
    <ligand>
        <name>Fe cation</name>
        <dbReference type="ChEBI" id="CHEBI:24875"/>
        <label>1</label>
    </ligand>
</feature>
<dbReference type="CDD" id="cd07378">
    <property type="entry name" value="MPP_ACP5"/>
    <property type="match status" value="1"/>
</dbReference>
<dbReference type="Proteomes" id="UP000011083">
    <property type="component" value="Unassembled WGS sequence"/>
</dbReference>
<keyword evidence="3" id="KW-0732">Signal</keyword>
<dbReference type="OMA" id="KNKMIVT"/>
<evidence type="ECO:0000256" key="2">
    <source>
        <dbReference type="ARBA" id="ARBA00012646"/>
    </source>
</evidence>
<feature type="binding site" evidence="6">
    <location>
        <position position="203"/>
    </location>
    <ligand>
        <name>Fe cation</name>
        <dbReference type="ChEBI" id="CHEBI:24875"/>
        <label>2</label>
    </ligand>
</feature>
<dbReference type="InterPro" id="IPR024927">
    <property type="entry name" value="Acid_PPase"/>
</dbReference>
<evidence type="ECO:0000256" key="5">
    <source>
        <dbReference type="PIRNR" id="PIRNR000898"/>
    </source>
</evidence>
<dbReference type="EC" id="3.1.3.2" evidence="2 5"/>
<keyword evidence="5 6" id="KW-0408">Iron</keyword>
<dbReference type="InterPro" id="IPR004843">
    <property type="entry name" value="Calcineurin-like_PHP"/>
</dbReference>